<protein>
    <submittedName>
        <fullName evidence="2">Uncharacterized protein</fullName>
    </submittedName>
</protein>
<accession>A0A3M3YSV5</accession>
<evidence type="ECO:0000313" key="3">
    <source>
        <dbReference type="Proteomes" id="UP000268056"/>
    </source>
</evidence>
<evidence type="ECO:0000256" key="1">
    <source>
        <dbReference type="SAM" id="Phobius"/>
    </source>
</evidence>
<feature type="transmembrane region" description="Helical" evidence="1">
    <location>
        <begin position="162"/>
        <end position="190"/>
    </location>
</feature>
<evidence type="ECO:0000313" key="2">
    <source>
        <dbReference type="EMBL" id="RMO85610.1"/>
    </source>
</evidence>
<gene>
    <name evidence="2" type="ORF">ALQ32_03847</name>
</gene>
<comment type="caution">
    <text evidence="2">The sequence shown here is derived from an EMBL/GenBank/DDBJ whole genome shotgun (WGS) entry which is preliminary data.</text>
</comment>
<keyword evidence="1" id="KW-1133">Transmembrane helix</keyword>
<dbReference type="AlphaFoldDB" id="A0A3M3YSV5"/>
<sequence length="291" mass="33086">MSINQLRMDVEEHFQLFDRVPFKEAWRRRDARICLVLITAFMLALSGALIFLPGAMLTDYMPHLLPVLLVFMICAVRLAEVYELVRAEQMGAGPATSPLERSQLRQRWFCTRYHCGPDELVDKARVMRHLWEEREELKRLASNDTMGPRIAAFFRLPDPARFIGMLFAIAAIFTTMITLGSNIDAIFAAVQDWRTIGFNIVVGTFLSVEIVWLWIMVTGMISEVGPSLLEQMGLLPVSNRRVYRYLLAVHNASEPVTPAPKAVRVLLKVSSVLFMSLQALWAKVRSYLSAP</sequence>
<dbReference type="EMBL" id="RBQC01000108">
    <property type="protein sequence ID" value="RMO85610.1"/>
    <property type="molecule type" value="Genomic_DNA"/>
</dbReference>
<dbReference type="RefSeq" id="WP_122219437.1">
    <property type="nucleotide sequence ID" value="NZ_RBQC01000108.1"/>
</dbReference>
<keyword evidence="1" id="KW-0812">Transmembrane</keyword>
<proteinExistence type="predicted"/>
<feature type="transmembrane region" description="Helical" evidence="1">
    <location>
        <begin position="196"/>
        <end position="217"/>
    </location>
</feature>
<feature type="transmembrane region" description="Helical" evidence="1">
    <location>
        <begin position="33"/>
        <end position="54"/>
    </location>
</feature>
<keyword evidence="1" id="KW-0472">Membrane</keyword>
<dbReference type="Proteomes" id="UP000268056">
    <property type="component" value="Unassembled WGS sequence"/>
</dbReference>
<reference evidence="2 3" key="1">
    <citation type="submission" date="2018-08" db="EMBL/GenBank/DDBJ databases">
        <title>Recombination of ecologically and evolutionarily significant loci maintains genetic cohesion in the Pseudomonas syringae species complex.</title>
        <authorList>
            <person name="Dillon M."/>
            <person name="Thakur S."/>
            <person name="Almeida R.N.D."/>
            <person name="Weir B.S."/>
            <person name="Guttman D.S."/>
        </authorList>
    </citation>
    <scope>NUCLEOTIDE SEQUENCE [LARGE SCALE GENOMIC DNA]</scope>
    <source>
        <strain evidence="2 3">ICMP 4092</strain>
    </source>
</reference>
<name>A0A3M3YSV5_9PSED</name>
<organism evidence="2 3">
    <name type="scientific">Pseudomonas syringae pv. tagetis</name>
    <dbReference type="NCBI Taxonomy" id="129140"/>
    <lineage>
        <taxon>Bacteria</taxon>
        <taxon>Pseudomonadati</taxon>
        <taxon>Pseudomonadota</taxon>
        <taxon>Gammaproteobacteria</taxon>
        <taxon>Pseudomonadales</taxon>
        <taxon>Pseudomonadaceae</taxon>
        <taxon>Pseudomonas</taxon>
    </lineage>
</organism>